<dbReference type="GO" id="GO:0051087">
    <property type="term" value="F:protein-folding chaperone binding"/>
    <property type="evidence" value="ECO:0007669"/>
    <property type="project" value="InterPro"/>
</dbReference>
<evidence type="ECO:0000256" key="1">
    <source>
        <dbReference type="ARBA" id="ARBA00023186"/>
    </source>
</evidence>
<evidence type="ECO:0000259" key="4">
    <source>
        <dbReference type="PROSITE" id="PS50053"/>
    </source>
</evidence>
<dbReference type="AlphaFoldDB" id="A0A426X6P7"/>
<gene>
    <name evidence="5" type="ORF">B296_00053240</name>
</gene>
<dbReference type="Gene3D" id="3.10.20.90">
    <property type="entry name" value="Phosphatidylinositol 3-kinase Catalytic Subunit, Chain A, domain 1"/>
    <property type="match status" value="1"/>
</dbReference>
<evidence type="ECO:0000313" key="5">
    <source>
        <dbReference type="EMBL" id="RRT35153.1"/>
    </source>
</evidence>
<dbReference type="PANTHER" id="PTHR12329">
    <property type="entry name" value="BCL2-ASSOCIATED ATHANOGENE"/>
    <property type="match status" value="1"/>
</dbReference>
<proteinExistence type="predicted"/>
<protein>
    <recommendedName>
        <fullName evidence="4">Ubiquitin-like domain-containing protein</fullName>
    </recommendedName>
</protein>
<dbReference type="InterPro" id="IPR029071">
    <property type="entry name" value="Ubiquitin-like_domsf"/>
</dbReference>
<dbReference type="CDD" id="cd17054">
    <property type="entry name" value="Ubl_AtBAG1_like"/>
    <property type="match status" value="1"/>
</dbReference>
<dbReference type="Gene3D" id="1.20.58.120">
    <property type="entry name" value="BAG domain"/>
    <property type="match status" value="1"/>
</dbReference>
<accession>A0A426X6P7</accession>
<evidence type="ECO:0000256" key="2">
    <source>
        <dbReference type="ARBA" id="ARBA00058673"/>
    </source>
</evidence>
<comment type="caution">
    <text evidence="5">The sequence shown here is derived from an EMBL/GenBank/DDBJ whole genome shotgun (WGS) entry which is preliminary data.</text>
</comment>
<feature type="compositionally biased region" description="Low complexity" evidence="3">
    <location>
        <begin position="303"/>
        <end position="312"/>
    </location>
</feature>
<reference evidence="5 6" key="1">
    <citation type="journal article" date="2014" name="Agronomy (Basel)">
        <title>A Draft Genome Sequence for Ensete ventricosum, the Drought-Tolerant Tree Against Hunger.</title>
        <authorList>
            <person name="Harrison J."/>
            <person name="Moore K.A."/>
            <person name="Paszkiewicz K."/>
            <person name="Jones T."/>
            <person name="Grant M."/>
            <person name="Ambacheew D."/>
            <person name="Muzemil S."/>
            <person name="Studholme D.J."/>
        </authorList>
    </citation>
    <scope>NUCLEOTIDE SEQUENCE [LARGE SCALE GENOMIC DNA]</scope>
</reference>
<dbReference type="PANTHER" id="PTHR12329:SF11">
    <property type="entry name" value="BAG FAMILY MOLECULAR CHAPERONE REGULATOR 1"/>
    <property type="match status" value="1"/>
</dbReference>
<comment type="function">
    <text evidence="2">Co-chaperone that regulates diverse cellular pathways, such as programmed cell death and stress responses.</text>
</comment>
<feature type="compositionally biased region" description="Polar residues" evidence="3">
    <location>
        <begin position="316"/>
        <end position="327"/>
    </location>
</feature>
<feature type="region of interest" description="Disordered" evidence="3">
    <location>
        <begin position="93"/>
        <end position="116"/>
    </location>
</feature>
<feature type="compositionally biased region" description="Basic and acidic residues" evidence="3">
    <location>
        <begin position="278"/>
        <end position="302"/>
    </location>
</feature>
<dbReference type="GO" id="GO:0005737">
    <property type="term" value="C:cytoplasm"/>
    <property type="evidence" value="ECO:0007669"/>
    <property type="project" value="TreeGrafter"/>
</dbReference>
<dbReference type="InterPro" id="IPR039773">
    <property type="entry name" value="BAG_chaperone_regulator"/>
</dbReference>
<dbReference type="Pfam" id="PF00240">
    <property type="entry name" value="ubiquitin"/>
    <property type="match status" value="1"/>
</dbReference>
<dbReference type="SUPFAM" id="SSF54236">
    <property type="entry name" value="Ubiquitin-like"/>
    <property type="match status" value="1"/>
</dbReference>
<dbReference type="InterPro" id="IPR000626">
    <property type="entry name" value="Ubiquitin-like_dom"/>
</dbReference>
<organism evidence="5 6">
    <name type="scientific">Ensete ventricosum</name>
    <name type="common">Abyssinian banana</name>
    <name type="synonym">Musa ensete</name>
    <dbReference type="NCBI Taxonomy" id="4639"/>
    <lineage>
        <taxon>Eukaryota</taxon>
        <taxon>Viridiplantae</taxon>
        <taxon>Streptophyta</taxon>
        <taxon>Embryophyta</taxon>
        <taxon>Tracheophyta</taxon>
        <taxon>Spermatophyta</taxon>
        <taxon>Magnoliopsida</taxon>
        <taxon>Liliopsida</taxon>
        <taxon>Zingiberales</taxon>
        <taxon>Musaceae</taxon>
        <taxon>Ensete</taxon>
    </lineage>
</organism>
<sequence>MTLADPREINYATPLRTNHASIPHATPGGPRGVVAFTDTPGERAAGRAVPSVVVAIAAAVSQEGAERSVSVCGRGWRRGTAVILWIPKIQGGKMRSKAGGRPAAFSPTKESPPPAEKAAEWEVRPCGMLVQKRGADADATATPVPTIRVKVKHGSVYHEIYVSSQATFGELKKALSAKTGLHPLDMKLLYKDKERESTAFLDTAGVKDKSKVVLEEDPTAQAKRLLEMRKTDKMEKAAKSIAAISLEVDRLASKVISHPPPLASLPFAEVCRNLGRGQDQERDAKSEGSTEQRADAAKERRAATATSNSAAEEGVSANTEAISTTEPPSAATGGGDDEMGNIRLPVHAIHLHVHRGLVRSACKVRLGAILSVRRIALRPGICVIMSSCRFQL</sequence>
<dbReference type="Proteomes" id="UP000287651">
    <property type="component" value="Unassembled WGS sequence"/>
</dbReference>
<dbReference type="EMBL" id="AMZH03025479">
    <property type="protein sequence ID" value="RRT35153.1"/>
    <property type="molecule type" value="Genomic_DNA"/>
</dbReference>
<dbReference type="FunFam" id="3.10.20.90:FF:000298">
    <property type="entry name" value="BAG family molecular chaperone regulator 1"/>
    <property type="match status" value="1"/>
</dbReference>
<feature type="domain" description="Ubiquitin-like" evidence="4">
    <location>
        <begin position="145"/>
        <end position="214"/>
    </location>
</feature>
<dbReference type="PROSITE" id="PS50053">
    <property type="entry name" value="UBIQUITIN_2"/>
    <property type="match status" value="1"/>
</dbReference>
<keyword evidence="1" id="KW-0143">Chaperone</keyword>
<evidence type="ECO:0000256" key="3">
    <source>
        <dbReference type="SAM" id="MobiDB-lite"/>
    </source>
</evidence>
<evidence type="ECO:0000313" key="6">
    <source>
        <dbReference type="Proteomes" id="UP000287651"/>
    </source>
</evidence>
<dbReference type="InterPro" id="IPR036533">
    <property type="entry name" value="BAG_dom_sf"/>
</dbReference>
<dbReference type="GO" id="GO:0000774">
    <property type="term" value="F:adenyl-nucleotide exchange factor activity"/>
    <property type="evidence" value="ECO:0007669"/>
    <property type="project" value="TreeGrafter"/>
</dbReference>
<feature type="region of interest" description="Disordered" evidence="3">
    <location>
        <begin position="277"/>
        <end position="339"/>
    </location>
</feature>
<name>A0A426X6P7_ENSVE</name>
<dbReference type="GO" id="GO:0050821">
    <property type="term" value="P:protein stabilization"/>
    <property type="evidence" value="ECO:0007669"/>
    <property type="project" value="TreeGrafter"/>
</dbReference>